<evidence type="ECO:0000256" key="3">
    <source>
        <dbReference type="ARBA" id="ARBA00022989"/>
    </source>
</evidence>
<dbReference type="KEGG" id="pbro:HOP40_14165"/>
<dbReference type="RefSeq" id="WP_172158615.1">
    <property type="nucleotide sequence ID" value="NZ_CP053564.1"/>
</dbReference>
<name>A0A6M6JIF3_9PSEU</name>
<dbReference type="InterPro" id="IPR051533">
    <property type="entry name" value="WaaL-like"/>
</dbReference>
<evidence type="ECO:0000313" key="8">
    <source>
        <dbReference type="Proteomes" id="UP000505377"/>
    </source>
</evidence>
<evidence type="ECO:0000313" key="7">
    <source>
        <dbReference type="EMBL" id="QJY46820.1"/>
    </source>
</evidence>
<evidence type="ECO:0000259" key="6">
    <source>
        <dbReference type="Pfam" id="PF04932"/>
    </source>
</evidence>
<evidence type="ECO:0000256" key="5">
    <source>
        <dbReference type="SAM" id="Phobius"/>
    </source>
</evidence>
<feature type="transmembrane region" description="Helical" evidence="5">
    <location>
        <begin position="124"/>
        <end position="146"/>
    </location>
</feature>
<feature type="transmembrane region" description="Helical" evidence="5">
    <location>
        <begin position="21"/>
        <end position="39"/>
    </location>
</feature>
<dbReference type="EMBL" id="CP053564">
    <property type="protein sequence ID" value="QJY46820.1"/>
    <property type="molecule type" value="Genomic_DNA"/>
</dbReference>
<evidence type="ECO:0000256" key="4">
    <source>
        <dbReference type="ARBA" id="ARBA00023136"/>
    </source>
</evidence>
<keyword evidence="8" id="KW-1185">Reference proteome</keyword>
<feature type="transmembrane region" description="Helical" evidence="5">
    <location>
        <begin position="166"/>
        <end position="187"/>
    </location>
</feature>
<comment type="subcellular location">
    <subcellularLocation>
        <location evidence="1">Membrane</location>
        <topology evidence="1">Multi-pass membrane protein</topology>
    </subcellularLocation>
</comment>
<feature type="transmembrane region" description="Helical" evidence="5">
    <location>
        <begin position="259"/>
        <end position="278"/>
    </location>
</feature>
<feature type="transmembrane region" description="Helical" evidence="5">
    <location>
        <begin position="97"/>
        <end position="117"/>
    </location>
</feature>
<gene>
    <name evidence="7" type="ORF">HOP40_14165</name>
</gene>
<keyword evidence="4 5" id="KW-0472">Membrane</keyword>
<dbReference type="InterPro" id="IPR007016">
    <property type="entry name" value="O-antigen_ligase-rel_domated"/>
</dbReference>
<keyword evidence="3 5" id="KW-1133">Transmembrane helix</keyword>
<organism evidence="7 8">
    <name type="scientific">Pseudonocardia broussonetiae</name>
    <dbReference type="NCBI Taxonomy" id="2736640"/>
    <lineage>
        <taxon>Bacteria</taxon>
        <taxon>Bacillati</taxon>
        <taxon>Actinomycetota</taxon>
        <taxon>Actinomycetes</taxon>
        <taxon>Pseudonocardiales</taxon>
        <taxon>Pseudonocardiaceae</taxon>
        <taxon>Pseudonocardia</taxon>
    </lineage>
</organism>
<feature type="transmembrane region" description="Helical" evidence="5">
    <location>
        <begin position="199"/>
        <end position="225"/>
    </location>
</feature>
<keyword evidence="2 5" id="KW-0812">Transmembrane</keyword>
<proteinExistence type="predicted"/>
<feature type="transmembrane region" description="Helical" evidence="5">
    <location>
        <begin position="45"/>
        <end position="62"/>
    </location>
</feature>
<dbReference type="PANTHER" id="PTHR37422">
    <property type="entry name" value="TEICHURONIC ACID BIOSYNTHESIS PROTEIN TUAE"/>
    <property type="match status" value="1"/>
</dbReference>
<dbReference type="AlphaFoldDB" id="A0A6M6JIF3"/>
<feature type="transmembrane region" description="Helical" evidence="5">
    <location>
        <begin position="401"/>
        <end position="418"/>
    </location>
</feature>
<feature type="transmembrane region" description="Helical" evidence="5">
    <location>
        <begin position="69"/>
        <end position="91"/>
    </location>
</feature>
<dbReference type="PANTHER" id="PTHR37422:SF13">
    <property type="entry name" value="LIPOPOLYSACCHARIDE BIOSYNTHESIS PROTEIN PA4999-RELATED"/>
    <property type="match status" value="1"/>
</dbReference>
<sequence>MTTTDVTTTTQRNRTTQRDRLLVLGLGSALVFGVLSRGGFPTGDAVTVLLLVAVAAVARARVRREVPRPVAVCVAALLGLAVWSVGLALLHGDVVDGVPAAALLCGLAAAAWTASALDATGRRVLHAVVLACGVVVAGTGWAGVALHVEPLALVSSGLWRASSTLTYANAAAAFLVAALLLAVTVLPARRRTTLLTVSVLLLGLVATMSRAGLVTLGVGVLVLLASGPHRARLRPLWRVPPAVAVAAAGLLPALPADAAPQPLAALAGLACGTGILFLRRRAMAVLLVAVAAAVALAVPASTLAGIASTRLSATSAERDDLRRVTTAQFLASPLTGTGPGRLDLVYVDHTGTLVQAQYTHDEYLQTAAETGVVGLALAVAALGALAVGAARRWRSAAGPPVLALVAAFAVHSTADFLWHVPVLPLLLVVCAVTQPPHPSEEP</sequence>
<dbReference type="Proteomes" id="UP000505377">
    <property type="component" value="Chromosome"/>
</dbReference>
<reference evidence="7 8" key="1">
    <citation type="submission" date="2020-05" db="EMBL/GenBank/DDBJ databases">
        <authorList>
            <person name="Mo P."/>
        </authorList>
    </citation>
    <scope>NUCLEOTIDE SEQUENCE [LARGE SCALE GENOMIC DNA]</scope>
    <source>
        <strain evidence="7 8">Gen01</strain>
    </source>
</reference>
<feature type="transmembrane region" description="Helical" evidence="5">
    <location>
        <begin position="285"/>
        <end position="307"/>
    </location>
</feature>
<evidence type="ECO:0000256" key="1">
    <source>
        <dbReference type="ARBA" id="ARBA00004141"/>
    </source>
</evidence>
<evidence type="ECO:0000256" key="2">
    <source>
        <dbReference type="ARBA" id="ARBA00022692"/>
    </source>
</evidence>
<feature type="domain" description="O-antigen ligase-related" evidence="6">
    <location>
        <begin position="264"/>
        <end position="378"/>
    </location>
</feature>
<dbReference type="Pfam" id="PF04932">
    <property type="entry name" value="Wzy_C"/>
    <property type="match status" value="1"/>
</dbReference>
<feature type="transmembrane region" description="Helical" evidence="5">
    <location>
        <begin position="371"/>
        <end position="389"/>
    </location>
</feature>
<protein>
    <recommendedName>
        <fullName evidence="6">O-antigen ligase-related domain-containing protein</fullName>
    </recommendedName>
</protein>
<dbReference type="GO" id="GO:0016020">
    <property type="term" value="C:membrane"/>
    <property type="evidence" value="ECO:0007669"/>
    <property type="project" value="UniProtKB-SubCell"/>
</dbReference>
<accession>A0A6M6JIF3</accession>